<evidence type="ECO:0008006" key="3">
    <source>
        <dbReference type="Google" id="ProtNLM"/>
    </source>
</evidence>
<reference evidence="1" key="2">
    <citation type="journal article" date="2019" name="Genome Biol. Evol.">
        <title>Day and night: Metabolic profiles and evolutionary relationships of six axenic non-marine cyanobacteria.</title>
        <authorList>
            <person name="Will S.E."/>
            <person name="Henke P."/>
            <person name="Boedeker C."/>
            <person name="Huang S."/>
            <person name="Brinkmann H."/>
            <person name="Rohde M."/>
            <person name="Jarek M."/>
            <person name="Friedl T."/>
            <person name="Seufert S."/>
            <person name="Schumacher M."/>
            <person name="Overmann J."/>
            <person name="Neumann-Schaal M."/>
            <person name="Petersen J."/>
        </authorList>
    </citation>
    <scope>NUCLEOTIDE SEQUENCE [LARGE SCALE GENOMIC DNA]</scope>
    <source>
        <strain evidence="1">PCC 7102</strain>
    </source>
</reference>
<dbReference type="RefSeq" id="WP_127079261.1">
    <property type="nucleotide sequence ID" value="NZ_RSCL01000002.1"/>
</dbReference>
<accession>A0A3S1CQX5</accession>
<organism evidence="1 2">
    <name type="scientific">Dulcicalothrix desertica PCC 7102</name>
    <dbReference type="NCBI Taxonomy" id="232991"/>
    <lineage>
        <taxon>Bacteria</taxon>
        <taxon>Bacillati</taxon>
        <taxon>Cyanobacteriota</taxon>
        <taxon>Cyanophyceae</taxon>
        <taxon>Nostocales</taxon>
        <taxon>Calotrichaceae</taxon>
        <taxon>Dulcicalothrix</taxon>
    </lineage>
</organism>
<evidence type="ECO:0000313" key="1">
    <source>
        <dbReference type="EMBL" id="RUT08829.1"/>
    </source>
</evidence>
<name>A0A3S1CQX5_9CYAN</name>
<dbReference type="OrthoDB" id="3216372at2"/>
<comment type="caution">
    <text evidence="1">The sequence shown here is derived from an EMBL/GenBank/DDBJ whole genome shotgun (WGS) entry which is preliminary data.</text>
</comment>
<dbReference type="AlphaFoldDB" id="A0A3S1CQX5"/>
<reference evidence="1" key="1">
    <citation type="submission" date="2018-12" db="EMBL/GenBank/DDBJ databases">
        <authorList>
            <person name="Will S."/>
            <person name="Neumann-Schaal M."/>
            <person name="Henke P."/>
        </authorList>
    </citation>
    <scope>NUCLEOTIDE SEQUENCE</scope>
    <source>
        <strain evidence="1">PCC 7102</strain>
    </source>
</reference>
<sequence>MARLYADEQFPRIVSELHRANPNHAGIIVITNDMDRSRMATRINEAITVSEPLSGKLIRVVRPS</sequence>
<proteinExistence type="predicted"/>
<evidence type="ECO:0000313" key="2">
    <source>
        <dbReference type="Proteomes" id="UP000271624"/>
    </source>
</evidence>
<dbReference type="EMBL" id="RSCL01000002">
    <property type="protein sequence ID" value="RUT08829.1"/>
    <property type="molecule type" value="Genomic_DNA"/>
</dbReference>
<keyword evidence="2" id="KW-1185">Reference proteome</keyword>
<gene>
    <name evidence="1" type="ORF">DSM106972_008820</name>
</gene>
<dbReference type="Proteomes" id="UP000271624">
    <property type="component" value="Unassembled WGS sequence"/>
</dbReference>
<protein>
    <recommendedName>
        <fullName evidence="3">DUF5615 domain-containing protein</fullName>
    </recommendedName>
</protein>